<dbReference type="AlphaFoldDB" id="A0A1F5MFH7"/>
<evidence type="ECO:0000313" key="1">
    <source>
        <dbReference type="EMBL" id="OGE64122.1"/>
    </source>
</evidence>
<gene>
    <name evidence="1" type="ORF">A3J13_00695</name>
</gene>
<name>A0A1F5MFH7_9BACT</name>
<dbReference type="Proteomes" id="UP000183317">
    <property type="component" value="Unassembled WGS sequence"/>
</dbReference>
<accession>A0A1F5MFH7</accession>
<reference evidence="1 2" key="1">
    <citation type="journal article" date="2016" name="Nat. Commun.">
        <title>Thousands of microbial genomes shed light on interconnected biogeochemical processes in an aquifer system.</title>
        <authorList>
            <person name="Anantharaman K."/>
            <person name="Brown C.T."/>
            <person name="Hug L.A."/>
            <person name="Sharon I."/>
            <person name="Castelle C.J."/>
            <person name="Probst A.J."/>
            <person name="Thomas B.C."/>
            <person name="Singh A."/>
            <person name="Wilkins M.J."/>
            <person name="Karaoz U."/>
            <person name="Brodie E.L."/>
            <person name="Williams K.H."/>
            <person name="Hubbard S.S."/>
            <person name="Banfield J.F."/>
        </authorList>
    </citation>
    <scope>NUCLEOTIDE SEQUENCE [LARGE SCALE GENOMIC DNA]</scope>
</reference>
<dbReference type="EMBL" id="MFDU01000046">
    <property type="protein sequence ID" value="OGE64122.1"/>
    <property type="molecule type" value="Genomic_DNA"/>
</dbReference>
<sequence length="116" mass="13123">MTSERQLTASDHLNTLLETIARIHAPSTTLTQRYGLEKGLLKTVRSIPGAPGIEEAATKFKGLMHSDDISDHNRAWEVYQACSRARMGRCIQEIFDINEDDLNIISPRRFRARGLQ</sequence>
<protein>
    <submittedName>
        <fullName evidence="1">Uncharacterized protein</fullName>
    </submittedName>
</protein>
<proteinExistence type="predicted"/>
<evidence type="ECO:0000313" key="2">
    <source>
        <dbReference type="Proteomes" id="UP000183317"/>
    </source>
</evidence>
<organism evidence="1 2">
    <name type="scientific">Candidatus Daviesbacteria bacterium RIFCSPLOWO2_02_FULL_36_8</name>
    <dbReference type="NCBI Taxonomy" id="1797793"/>
    <lineage>
        <taxon>Bacteria</taxon>
        <taxon>Candidatus Daviesiibacteriota</taxon>
    </lineage>
</organism>
<comment type="caution">
    <text evidence="1">The sequence shown here is derived from an EMBL/GenBank/DDBJ whole genome shotgun (WGS) entry which is preliminary data.</text>
</comment>